<gene>
    <name evidence="1" type="ORF">SAHL_14650</name>
</gene>
<dbReference type="SUPFAM" id="SSF51735">
    <property type="entry name" value="NAD(P)-binding Rossmann-fold domains"/>
    <property type="match status" value="1"/>
</dbReference>
<dbReference type="OrthoDB" id="9808276at2"/>
<dbReference type="CDD" id="cd05266">
    <property type="entry name" value="SDR_a4"/>
    <property type="match status" value="1"/>
</dbReference>
<dbReference type="AlphaFoldDB" id="A0A423PIB0"/>
<dbReference type="InterPro" id="IPR036291">
    <property type="entry name" value="NAD(P)-bd_dom_sf"/>
</dbReference>
<sequence length="285" mass="30726">MATSLIIGCGDTGVRVAARAVAAGEEVVGVVRSVASAARVRAVGARALTLDLDGDLSALPACDRLFYFAPPPREGETDTRMATALAALPSLPEYVVYISTSGVYGDCGGAWATETQPLRPGTARARRRVDAERQVRALRGDAIVLRAPGIYGPDRLPVDRLRAGEPILDDAAGGWSNRVHIDDLAEYAWQAGRTRWAHGVYNACDGQPTRLGIFYDTLADMLGLERPARIGWDEAETRFSAMRLSFLRESRRLSNARLVADSGIEPHFTDFRDGLAASLRAQSAD</sequence>
<dbReference type="Proteomes" id="UP000285123">
    <property type="component" value="Unassembled WGS sequence"/>
</dbReference>
<dbReference type="InterPro" id="IPR051783">
    <property type="entry name" value="NAD(P)-dependent_oxidoreduct"/>
</dbReference>
<dbReference type="Gene3D" id="3.40.50.720">
    <property type="entry name" value="NAD(P)-binding Rossmann-like Domain"/>
    <property type="match status" value="1"/>
</dbReference>
<name>A0A423PIB0_9GAMM</name>
<dbReference type="EMBL" id="AYKF01000117">
    <property type="protein sequence ID" value="ROO25226.1"/>
    <property type="molecule type" value="Genomic_DNA"/>
</dbReference>
<dbReference type="PANTHER" id="PTHR48079">
    <property type="entry name" value="PROTEIN YEEZ"/>
    <property type="match status" value="1"/>
</dbReference>
<organism evidence="1 2">
    <name type="scientific">Salinisphaera orenii YIM 95161</name>
    <dbReference type="NCBI Taxonomy" id="1051139"/>
    <lineage>
        <taxon>Bacteria</taxon>
        <taxon>Pseudomonadati</taxon>
        <taxon>Pseudomonadota</taxon>
        <taxon>Gammaproteobacteria</taxon>
        <taxon>Salinisphaerales</taxon>
        <taxon>Salinisphaeraceae</taxon>
        <taxon>Salinisphaera</taxon>
    </lineage>
</organism>
<dbReference type="GO" id="GO:0004029">
    <property type="term" value="F:aldehyde dehydrogenase (NAD+) activity"/>
    <property type="evidence" value="ECO:0007669"/>
    <property type="project" value="TreeGrafter"/>
</dbReference>
<evidence type="ECO:0000313" key="2">
    <source>
        <dbReference type="Proteomes" id="UP000285123"/>
    </source>
</evidence>
<accession>A0A423PIB0</accession>
<comment type="caution">
    <text evidence="1">The sequence shown here is derived from an EMBL/GenBank/DDBJ whole genome shotgun (WGS) entry which is preliminary data.</text>
</comment>
<proteinExistence type="predicted"/>
<evidence type="ECO:0000313" key="1">
    <source>
        <dbReference type="EMBL" id="ROO25226.1"/>
    </source>
</evidence>
<dbReference type="PANTHER" id="PTHR48079:SF6">
    <property type="entry name" value="NAD(P)-BINDING DOMAIN-CONTAINING PROTEIN-RELATED"/>
    <property type="match status" value="1"/>
</dbReference>
<dbReference type="GO" id="GO:0005737">
    <property type="term" value="C:cytoplasm"/>
    <property type="evidence" value="ECO:0007669"/>
    <property type="project" value="TreeGrafter"/>
</dbReference>
<dbReference type="RefSeq" id="WP_123592150.1">
    <property type="nucleotide sequence ID" value="NZ_AYKF01000117.1"/>
</dbReference>
<reference evidence="1 2" key="1">
    <citation type="submission" date="2013-10" db="EMBL/GenBank/DDBJ databases">
        <title>Salinisphaera halophila YIM 95161 Genome Sequencing.</title>
        <authorList>
            <person name="Lai Q."/>
            <person name="Li C."/>
            <person name="Shao Z."/>
        </authorList>
    </citation>
    <scope>NUCLEOTIDE SEQUENCE [LARGE SCALE GENOMIC DNA]</scope>
    <source>
        <strain evidence="1 2">YIM 95161</strain>
    </source>
</reference>
<protein>
    <submittedName>
        <fullName evidence="1">NAD-dependent nucleoside diphosphate-sugar epimerase/dehydratase</fullName>
    </submittedName>
</protein>